<dbReference type="GO" id="GO:0003677">
    <property type="term" value="F:DNA binding"/>
    <property type="evidence" value="ECO:0007669"/>
    <property type="project" value="UniProtKB-KW"/>
</dbReference>
<dbReference type="GO" id="GO:0045892">
    <property type="term" value="P:negative regulation of DNA-templated transcription"/>
    <property type="evidence" value="ECO:0007669"/>
    <property type="project" value="TreeGrafter"/>
</dbReference>
<dbReference type="SUPFAM" id="SSF64288">
    <property type="entry name" value="Chorismate lyase-like"/>
    <property type="match status" value="1"/>
</dbReference>
<dbReference type="Gene3D" id="1.10.10.10">
    <property type="entry name" value="Winged helix-like DNA-binding domain superfamily/Winged helix DNA-binding domain"/>
    <property type="match status" value="1"/>
</dbReference>
<evidence type="ECO:0000259" key="4">
    <source>
        <dbReference type="PROSITE" id="PS50949"/>
    </source>
</evidence>
<proteinExistence type="predicted"/>
<dbReference type="InterPro" id="IPR036390">
    <property type="entry name" value="WH_DNA-bd_sf"/>
</dbReference>
<dbReference type="PRINTS" id="PR00035">
    <property type="entry name" value="HTHGNTR"/>
</dbReference>
<keyword evidence="1" id="KW-0805">Transcription regulation</keyword>
<feature type="domain" description="HTH gntR-type" evidence="4">
    <location>
        <begin position="16"/>
        <end position="84"/>
    </location>
</feature>
<accession>A0A366X1R8</accession>
<dbReference type="AlphaFoldDB" id="A0A366X1R8"/>
<dbReference type="Proteomes" id="UP000252706">
    <property type="component" value="Unassembled WGS sequence"/>
</dbReference>
<dbReference type="GO" id="GO:0003700">
    <property type="term" value="F:DNA-binding transcription factor activity"/>
    <property type="evidence" value="ECO:0007669"/>
    <property type="project" value="InterPro"/>
</dbReference>
<organism evidence="5 6">
    <name type="scientific">Phaeobacter gallaeciensis</name>
    <dbReference type="NCBI Taxonomy" id="60890"/>
    <lineage>
        <taxon>Bacteria</taxon>
        <taxon>Pseudomonadati</taxon>
        <taxon>Pseudomonadota</taxon>
        <taxon>Alphaproteobacteria</taxon>
        <taxon>Rhodobacterales</taxon>
        <taxon>Roseobacteraceae</taxon>
        <taxon>Phaeobacter</taxon>
    </lineage>
</organism>
<dbReference type="InterPro" id="IPR028978">
    <property type="entry name" value="Chorismate_lyase_/UTRA_dom_sf"/>
</dbReference>
<dbReference type="Pfam" id="PF07702">
    <property type="entry name" value="UTRA"/>
    <property type="match status" value="1"/>
</dbReference>
<comment type="caution">
    <text evidence="5">The sequence shown here is derived from an EMBL/GenBank/DDBJ whole genome shotgun (WGS) entry which is preliminary data.</text>
</comment>
<evidence type="ECO:0000256" key="3">
    <source>
        <dbReference type="ARBA" id="ARBA00023163"/>
    </source>
</evidence>
<dbReference type="InterPro" id="IPR050679">
    <property type="entry name" value="Bact_HTH_transcr_reg"/>
</dbReference>
<dbReference type="SMART" id="SM00345">
    <property type="entry name" value="HTH_GNTR"/>
    <property type="match status" value="1"/>
</dbReference>
<dbReference type="EMBL" id="QOCE01000027">
    <property type="protein sequence ID" value="RBW56139.1"/>
    <property type="molecule type" value="Genomic_DNA"/>
</dbReference>
<reference evidence="5 6" key="1">
    <citation type="submission" date="2018-07" db="EMBL/GenBank/DDBJ databases">
        <title>Modular assembly of carbohydrate-degrading microbial communities in the ocean.</title>
        <authorList>
            <person name="Enke T.N."/>
            <person name="Datta M.S."/>
            <person name="Schwartzman J.A."/>
            <person name="Cermak N."/>
            <person name="Schmitz D.A."/>
            <person name="Barrere J."/>
            <person name="Cordero O.X."/>
        </authorList>
    </citation>
    <scope>NUCLEOTIDE SEQUENCE [LARGE SCALE GENOMIC DNA]</scope>
    <source>
        <strain evidence="5 6">C3M10</strain>
    </source>
</reference>
<dbReference type="RefSeq" id="WP_113823253.1">
    <property type="nucleotide sequence ID" value="NZ_QOCE01000027.1"/>
</dbReference>
<dbReference type="PROSITE" id="PS50949">
    <property type="entry name" value="HTH_GNTR"/>
    <property type="match status" value="1"/>
</dbReference>
<dbReference type="InterPro" id="IPR011663">
    <property type="entry name" value="UTRA"/>
</dbReference>
<protein>
    <submittedName>
        <fullName evidence="5">GntR family transcriptional regulator</fullName>
    </submittedName>
</protein>
<evidence type="ECO:0000256" key="1">
    <source>
        <dbReference type="ARBA" id="ARBA00023015"/>
    </source>
</evidence>
<sequence length="245" mass="26714">MDKSKHDKTGLALIGASKSKRIAHALESEIRTGVLSRGDALASENALVKRFAVSRSTVRKSLEMLSSKGLITTKSGIGSFVTFDGVTIDDQAGWTLALSSSTVQLSTRVLRLERGPMDIQCAEIPLGTDCLIVDRLRYLDNIGAGVSLERSRVPWRDTLNEVLQVDLVDGSLNTTLQNRGLTIANGAEWAGVEPSLSADDAAVMGRKAGDAMLRLRRLTREEDRTIIEYVESILDPDLFGLHMEF</sequence>
<name>A0A366X1R8_9RHOB</name>
<dbReference type="CDD" id="cd07377">
    <property type="entry name" value="WHTH_GntR"/>
    <property type="match status" value="1"/>
</dbReference>
<evidence type="ECO:0000256" key="2">
    <source>
        <dbReference type="ARBA" id="ARBA00023125"/>
    </source>
</evidence>
<dbReference type="Gene3D" id="3.40.1410.10">
    <property type="entry name" value="Chorismate lyase-like"/>
    <property type="match status" value="1"/>
</dbReference>
<gene>
    <name evidence="5" type="ORF">DS909_09695</name>
</gene>
<dbReference type="InterPro" id="IPR000524">
    <property type="entry name" value="Tscrpt_reg_HTH_GntR"/>
</dbReference>
<dbReference type="SMART" id="SM00866">
    <property type="entry name" value="UTRA"/>
    <property type="match status" value="1"/>
</dbReference>
<dbReference type="SUPFAM" id="SSF46785">
    <property type="entry name" value="Winged helix' DNA-binding domain"/>
    <property type="match status" value="1"/>
</dbReference>
<dbReference type="InterPro" id="IPR036388">
    <property type="entry name" value="WH-like_DNA-bd_sf"/>
</dbReference>
<evidence type="ECO:0000313" key="5">
    <source>
        <dbReference type="EMBL" id="RBW56139.1"/>
    </source>
</evidence>
<dbReference type="OrthoDB" id="9800645at2"/>
<keyword evidence="3" id="KW-0804">Transcription</keyword>
<keyword evidence="2" id="KW-0238">DNA-binding</keyword>
<dbReference type="PANTHER" id="PTHR44846">
    <property type="entry name" value="MANNOSYL-D-GLYCERATE TRANSPORT/METABOLISM SYSTEM REPRESSOR MNGR-RELATED"/>
    <property type="match status" value="1"/>
</dbReference>
<evidence type="ECO:0000313" key="6">
    <source>
        <dbReference type="Proteomes" id="UP000252706"/>
    </source>
</evidence>
<dbReference type="PANTHER" id="PTHR44846:SF17">
    <property type="entry name" value="GNTR-FAMILY TRANSCRIPTIONAL REGULATOR"/>
    <property type="match status" value="1"/>
</dbReference>
<dbReference type="Pfam" id="PF00392">
    <property type="entry name" value="GntR"/>
    <property type="match status" value="1"/>
</dbReference>